<dbReference type="Pfam" id="PF23493">
    <property type="entry name" value="CysS_C"/>
    <property type="match status" value="1"/>
</dbReference>
<dbReference type="InterPro" id="IPR009080">
    <property type="entry name" value="tRNAsynth_Ia_anticodon-bd"/>
</dbReference>
<dbReference type="HAMAP" id="MF_00041">
    <property type="entry name" value="Cys_tRNA_synth"/>
    <property type="match status" value="1"/>
</dbReference>
<dbReference type="NCBIfam" id="TIGR00435">
    <property type="entry name" value="cysS"/>
    <property type="match status" value="1"/>
</dbReference>
<dbReference type="PANTHER" id="PTHR10890">
    <property type="entry name" value="CYSTEINYL-TRNA SYNTHETASE"/>
    <property type="match status" value="1"/>
</dbReference>
<dbReference type="SMART" id="SM00840">
    <property type="entry name" value="DALR_2"/>
    <property type="match status" value="1"/>
</dbReference>
<evidence type="ECO:0000256" key="1">
    <source>
        <dbReference type="ARBA" id="ARBA00004496"/>
    </source>
</evidence>
<dbReference type="KEGG" id="sna:Snas_0354"/>
<keyword evidence="6 13" id="KW-0479">Metal-binding</keyword>
<keyword evidence="5 13" id="KW-0436">Ligase</keyword>
<evidence type="ECO:0000256" key="3">
    <source>
        <dbReference type="ARBA" id="ARBA00011245"/>
    </source>
</evidence>
<keyword evidence="7 13" id="KW-0547">Nucleotide-binding</keyword>
<comment type="catalytic activity">
    <reaction evidence="12 13">
        <text>tRNA(Cys) + L-cysteine + ATP = L-cysteinyl-tRNA(Cys) + AMP + diphosphate</text>
        <dbReference type="Rhea" id="RHEA:17773"/>
        <dbReference type="Rhea" id="RHEA-COMP:9661"/>
        <dbReference type="Rhea" id="RHEA-COMP:9679"/>
        <dbReference type="ChEBI" id="CHEBI:30616"/>
        <dbReference type="ChEBI" id="CHEBI:33019"/>
        <dbReference type="ChEBI" id="CHEBI:35235"/>
        <dbReference type="ChEBI" id="CHEBI:78442"/>
        <dbReference type="ChEBI" id="CHEBI:78517"/>
        <dbReference type="ChEBI" id="CHEBI:456215"/>
        <dbReference type="EC" id="6.1.1.16"/>
    </reaction>
</comment>
<dbReference type="Gene3D" id="3.40.50.620">
    <property type="entry name" value="HUPs"/>
    <property type="match status" value="1"/>
</dbReference>
<dbReference type="FunFam" id="3.40.50.620:FF:000068">
    <property type="entry name" value="Cysteine--tRNA ligase"/>
    <property type="match status" value="1"/>
</dbReference>
<dbReference type="InterPro" id="IPR024909">
    <property type="entry name" value="Cys-tRNA/MSH_ligase"/>
</dbReference>
<dbReference type="CDD" id="cd00672">
    <property type="entry name" value="CysRS_core"/>
    <property type="match status" value="1"/>
</dbReference>
<keyword evidence="4 13" id="KW-0963">Cytoplasm</keyword>
<dbReference type="HOGENOM" id="CLU_013528_0_1_11"/>
<dbReference type="eggNOG" id="COG0215">
    <property type="taxonomic scope" value="Bacteria"/>
</dbReference>
<dbReference type="Gene3D" id="1.20.120.1910">
    <property type="entry name" value="Cysteine-tRNA ligase, C-terminal anti-codon recognition domain"/>
    <property type="match status" value="1"/>
</dbReference>
<evidence type="ECO:0000256" key="6">
    <source>
        <dbReference type="ARBA" id="ARBA00022723"/>
    </source>
</evidence>
<feature type="binding site" evidence="13">
    <location>
        <position position="237"/>
    </location>
    <ligand>
        <name>Zn(2+)</name>
        <dbReference type="ChEBI" id="CHEBI:29105"/>
    </ligand>
</feature>
<name>D3Q4B2_STANL</name>
<sequence length="480" mass="53000">MSLRLYDTGTRKVRDFVPRVPGKVSIYLCGLTLQGPPHIGHLRNGVNYDIMCSWFQHRGLDVTYVRNVTDIEDKVLAKSREQDRPWWAISFENERRLAADYEALGVRPPTYEPRATGHVPEMMDLIAELINKGHAYAPGNGDVYFSVESYPEYGALSHRKPEDMLCPDDGDESVKRDPRDFALWKAAKPGEPADSSWNTPYGRGRPGWHLECSAMSRRYLGDAFDIHGGGTDLMFPHHENELAQSRAAGLDFTNFWVHNNMVNLSGTKMSKSLGNVLSVEALGERGFRPVEIRYYLAAPHYRSVIDYSDAILTESATSYRRLENFVSRAAERFGHDATEGGALCADFTAALDDDFGTPAAFAAIHEVTREGNAALDSSDDAAARGAAASVRAMLGVLNLDPLSRQWTETGGDDLTPVVDSLVNLVLEQRQQARKNKDYATADAIRDQLSRAGLVIEDGPQGSRWSLARADHATGAEAHAG</sequence>
<evidence type="ECO:0000259" key="14">
    <source>
        <dbReference type="SMART" id="SM00840"/>
    </source>
</evidence>
<dbReference type="GO" id="GO:0008270">
    <property type="term" value="F:zinc ion binding"/>
    <property type="evidence" value="ECO:0007669"/>
    <property type="project" value="UniProtKB-UniRule"/>
</dbReference>
<feature type="binding site" evidence="13">
    <location>
        <position position="29"/>
    </location>
    <ligand>
        <name>Zn(2+)</name>
        <dbReference type="ChEBI" id="CHEBI:29105"/>
    </ligand>
</feature>
<feature type="short sequence motif" description="'KMSKS' region" evidence="13">
    <location>
        <begin position="268"/>
        <end position="272"/>
    </location>
</feature>
<evidence type="ECO:0000256" key="11">
    <source>
        <dbReference type="ARBA" id="ARBA00023146"/>
    </source>
</evidence>
<evidence type="ECO:0000313" key="16">
    <source>
        <dbReference type="Proteomes" id="UP000000844"/>
    </source>
</evidence>
<keyword evidence="11 13" id="KW-0030">Aminoacyl-tRNA synthetase</keyword>
<gene>
    <name evidence="13" type="primary">cysS</name>
    <name evidence="15" type="ordered locus">Snas_0354</name>
</gene>
<comment type="similarity">
    <text evidence="2 13">Belongs to the class-I aminoacyl-tRNA synthetase family.</text>
</comment>
<dbReference type="EMBL" id="CP001778">
    <property type="protein sequence ID" value="ADD40072.1"/>
    <property type="molecule type" value="Genomic_DNA"/>
</dbReference>
<feature type="domain" description="Cysteinyl-tRNA synthetase class Ia DALR" evidence="14">
    <location>
        <begin position="346"/>
        <end position="407"/>
    </location>
</feature>
<keyword evidence="16" id="KW-1185">Reference proteome</keyword>
<evidence type="ECO:0000256" key="8">
    <source>
        <dbReference type="ARBA" id="ARBA00022833"/>
    </source>
</evidence>
<dbReference type="GO" id="GO:0005524">
    <property type="term" value="F:ATP binding"/>
    <property type="evidence" value="ECO:0007669"/>
    <property type="project" value="UniProtKB-UniRule"/>
</dbReference>
<evidence type="ECO:0000256" key="2">
    <source>
        <dbReference type="ARBA" id="ARBA00005594"/>
    </source>
</evidence>
<evidence type="ECO:0000256" key="12">
    <source>
        <dbReference type="ARBA" id="ARBA00047398"/>
    </source>
</evidence>
<dbReference type="Pfam" id="PF09190">
    <property type="entry name" value="DALR_2"/>
    <property type="match status" value="1"/>
</dbReference>
<feature type="binding site" evidence="13">
    <location>
        <position position="212"/>
    </location>
    <ligand>
        <name>Zn(2+)</name>
        <dbReference type="ChEBI" id="CHEBI:29105"/>
    </ligand>
</feature>
<evidence type="ECO:0000256" key="9">
    <source>
        <dbReference type="ARBA" id="ARBA00022840"/>
    </source>
</evidence>
<dbReference type="RefSeq" id="WP_013015643.1">
    <property type="nucleotide sequence ID" value="NC_013947.1"/>
</dbReference>
<comment type="subunit">
    <text evidence="3 13">Monomer.</text>
</comment>
<comment type="subcellular location">
    <subcellularLocation>
        <location evidence="1 13">Cytoplasm</location>
    </subcellularLocation>
</comment>
<evidence type="ECO:0000256" key="5">
    <source>
        <dbReference type="ARBA" id="ARBA00022598"/>
    </source>
</evidence>
<accession>D3Q4B2</accession>
<dbReference type="PANTHER" id="PTHR10890:SF30">
    <property type="entry name" value="CYSTEINE--TRNA LIGASE"/>
    <property type="match status" value="1"/>
</dbReference>
<dbReference type="SUPFAM" id="SSF52374">
    <property type="entry name" value="Nucleotidylyl transferase"/>
    <property type="match status" value="1"/>
</dbReference>
<dbReference type="AlphaFoldDB" id="D3Q4B2"/>
<comment type="cofactor">
    <cofactor evidence="13">
        <name>Zn(2+)</name>
        <dbReference type="ChEBI" id="CHEBI:29105"/>
    </cofactor>
    <text evidence="13">Binds 1 zinc ion per subunit.</text>
</comment>
<feature type="binding site" evidence="13">
    <location>
        <position position="271"/>
    </location>
    <ligand>
        <name>ATP</name>
        <dbReference type="ChEBI" id="CHEBI:30616"/>
    </ligand>
</feature>
<protein>
    <recommendedName>
        <fullName evidence="13">Cysteine--tRNA ligase</fullName>
        <ecNumber evidence="13">6.1.1.16</ecNumber>
    </recommendedName>
    <alternativeName>
        <fullName evidence="13">Cysteinyl-tRNA synthetase</fullName>
        <shortName evidence="13">CysRS</shortName>
    </alternativeName>
</protein>
<dbReference type="GO" id="GO:0004817">
    <property type="term" value="F:cysteine-tRNA ligase activity"/>
    <property type="evidence" value="ECO:0007669"/>
    <property type="project" value="UniProtKB-UniRule"/>
</dbReference>
<feature type="binding site" evidence="13">
    <location>
        <position position="241"/>
    </location>
    <ligand>
        <name>Zn(2+)</name>
        <dbReference type="ChEBI" id="CHEBI:29105"/>
    </ligand>
</feature>
<dbReference type="Pfam" id="PF01406">
    <property type="entry name" value="tRNA-synt_1e"/>
    <property type="match status" value="1"/>
</dbReference>
<dbReference type="InterPro" id="IPR014729">
    <property type="entry name" value="Rossmann-like_a/b/a_fold"/>
</dbReference>
<proteinExistence type="inferred from homology"/>
<evidence type="ECO:0000256" key="13">
    <source>
        <dbReference type="HAMAP-Rule" id="MF_00041"/>
    </source>
</evidence>
<dbReference type="InterPro" id="IPR056411">
    <property type="entry name" value="CysS_C"/>
</dbReference>
<evidence type="ECO:0000256" key="10">
    <source>
        <dbReference type="ARBA" id="ARBA00022917"/>
    </source>
</evidence>
<dbReference type="SUPFAM" id="SSF47323">
    <property type="entry name" value="Anticodon-binding domain of a subclass of class I aminoacyl-tRNA synthetases"/>
    <property type="match status" value="1"/>
</dbReference>
<dbReference type="InterPro" id="IPR015803">
    <property type="entry name" value="Cys-tRNA-ligase"/>
</dbReference>
<dbReference type="OrthoDB" id="9815130at2"/>
<dbReference type="InterPro" id="IPR032678">
    <property type="entry name" value="tRNA-synt_1_cat_dom"/>
</dbReference>
<evidence type="ECO:0000256" key="7">
    <source>
        <dbReference type="ARBA" id="ARBA00022741"/>
    </source>
</evidence>
<feature type="short sequence motif" description="'HIGH' region" evidence="13">
    <location>
        <begin position="31"/>
        <end position="41"/>
    </location>
</feature>
<dbReference type="PRINTS" id="PR00983">
    <property type="entry name" value="TRNASYNTHCYS"/>
</dbReference>
<dbReference type="InterPro" id="IPR015273">
    <property type="entry name" value="Cys-tRNA-synt_Ia_DALR"/>
</dbReference>
<evidence type="ECO:0000313" key="15">
    <source>
        <dbReference type="EMBL" id="ADD40072.1"/>
    </source>
</evidence>
<dbReference type="STRING" id="446470.Snas_0354"/>
<reference evidence="15 16" key="1">
    <citation type="journal article" date="2009" name="Stand. Genomic Sci.">
        <title>Complete genome sequence of Stackebrandtia nassauensis type strain (LLR-40K-21).</title>
        <authorList>
            <person name="Munk C."/>
            <person name="Lapidus A."/>
            <person name="Copeland A."/>
            <person name="Jando M."/>
            <person name="Mayilraj S."/>
            <person name="Glavina Del Rio T."/>
            <person name="Nolan M."/>
            <person name="Chen F."/>
            <person name="Lucas S."/>
            <person name="Tice H."/>
            <person name="Cheng J.F."/>
            <person name="Han C."/>
            <person name="Detter J.C."/>
            <person name="Bruce D."/>
            <person name="Goodwin L."/>
            <person name="Chain P."/>
            <person name="Pitluck S."/>
            <person name="Goker M."/>
            <person name="Ovchinikova G."/>
            <person name="Pati A."/>
            <person name="Ivanova N."/>
            <person name="Mavromatis K."/>
            <person name="Chen A."/>
            <person name="Palaniappan K."/>
            <person name="Land M."/>
            <person name="Hauser L."/>
            <person name="Chang Y.J."/>
            <person name="Jeffries C.D."/>
            <person name="Bristow J."/>
            <person name="Eisen J.A."/>
            <person name="Markowitz V."/>
            <person name="Hugenholtz P."/>
            <person name="Kyrpides N.C."/>
            <person name="Klenk H.P."/>
        </authorList>
    </citation>
    <scope>NUCLEOTIDE SEQUENCE [LARGE SCALE GENOMIC DNA]</scope>
    <source>
        <strain evidence="16">DSM 44728 / CIP 108903 / NRRL B-16338 / NBRC 102104 / LLR-40K-21</strain>
    </source>
</reference>
<organism evidence="15 16">
    <name type="scientific">Stackebrandtia nassauensis (strain DSM 44728 / CIP 108903 / NRRL B-16338 / NBRC 102104 / LLR-40K-21)</name>
    <dbReference type="NCBI Taxonomy" id="446470"/>
    <lineage>
        <taxon>Bacteria</taxon>
        <taxon>Bacillati</taxon>
        <taxon>Actinomycetota</taxon>
        <taxon>Actinomycetes</taxon>
        <taxon>Glycomycetales</taxon>
        <taxon>Glycomycetaceae</taxon>
        <taxon>Stackebrandtia</taxon>
    </lineage>
</organism>
<keyword evidence="9 13" id="KW-0067">ATP-binding</keyword>
<dbReference type="EC" id="6.1.1.16" evidence="13"/>
<evidence type="ECO:0000256" key="4">
    <source>
        <dbReference type="ARBA" id="ARBA00022490"/>
    </source>
</evidence>
<dbReference type="GO" id="GO:0005829">
    <property type="term" value="C:cytosol"/>
    <property type="evidence" value="ECO:0007669"/>
    <property type="project" value="TreeGrafter"/>
</dbReference>
<keyword evidence="10 13" id="KW-0648">Protein biosynthesis</keyword>
<dbReference type="GO" id="GO:0006423">
    <property type="term" value="P:cysteinyl-tRNA aminoacylation"/>
    <property type="evidence" value="ECO:0007669"/>
    <property type="project" value="UniProtKB-UniRule"/>
</dbReference>
<dbReference type="Proteomes" id="UP000000844">
    <property type="component" value="Chromosome"/>
</dbReference>
<keyword evidence="8 13" id="KW-0862">Zinc</keyword>